<gene>
    <name evidence="1" type="ORF">TSTA_041500</name>
</gene>
<evidence type="ECO:0000313" key="1">
    <source>
        <dbReference type="EMBL" id="EED14672.1"/>
    </source>
</evidence>
<dbReference type="GeneID" id="8109735"/>
<reference evidence="2" key="1">
    <citation type="journal article" date="2015" name="Genome Announc.">
        <title>Genome sequence of the AIDS-associated pathogen Penicillium marneffei (ATCC18224) and its near taxonomic relative Talaromyces stipitatus (ATCC10500).</title>
        <authorList>
            <person name="Nierman W.C."/>
            <person name="Fedorova-Abrams N.D."/>
            <person name="Andrianopoulos A."/>
        </authorList>
    </citation>
    <scope>NUCLEOTIDE SEQUENCE [LARGE SCALE GENOMIC DNA]</scope>
    <source>
        <strain evidence="2">ATCC 10500 / CBS 375.48 / QM 6759 / NRRL 1006</strain>
    </source>
</reference>
<evidence type="ECO:0000313" key="2">
    <source>
        <dbReference type="Proteomes" id="UP000001745"/>
    </source>
</evidence>
<dbReference type="AlphaFoldDB" id="B8MJ83"/>
<keyword evidence="2" id="KW-1185">Reference proteome</keyword>
<name>B8MJ83_TALSN</name>
<organism evidence="1 2">
    <name type="scientific">Talaromyces stipitatus (strain ATCC 10500 / CBS 375.48 / QM 6759 / NRRL 1006)</name>
    <name type="common">Penicillium stipitatum</name>
    <dbReference type="NCBI Taxonomy" id="441959"/>
    <lineage>
        <taxon>Eukaryota</taxon>
        <taxon>Fungi</taxon>
        <taxon>Dikarya</taxon>
        <taxon>Ascomycota</taxon>
        <taxon>Pezizomycotina</taxon>
        <taxon>Eurotiomycetes</taxon>
        <taxon>Eurotiomycetidae</taxon>
        <taxon>Eurotiales</taxon>
        <taxon>Trichocomaceae</taxon>
        <taxon>Talaromyces</taxon>
        <taxon>Talaromyces sect. Talaromyces</taxon>
    </lineage>
</organism>
<dbReference type="VEuPathDB" id="FungiDB:TSTA_041500"/>
<dbReference type="PhylomeDB" id="B8MJ83"/>
<accession>B8MJ83</accession>
<dbReference type="OrthoDB" id="4406347at2759"/>
<sequence>MAELLQTHRRVALSTSSTGVLLPIRPPAYKNVPRTHGHRAVLPDISTLTNMEDPAIEGVLNRIHSLDDLSAEDLIELRRVSERSFAIDKFKLDEVGSICSVEYDAQNARIILRGGPEWMHEAAPALIGEFLGLLRDRLSAATGSRYFLTGSIDCALAGDFAESTKQAVASLQQFGAKWLAVVLEVGISEPTSKLYQDAKRWLKGSNRQTKLVILVDVQEKPRWKTSSNNWSLSEIDFQQINHDKLSDHIFQWYRSKQILLHGSFNLSVHLWYSDDDKQCILNKAVFLPGNLIDLTTIQDVPFEVGASHAWWK</sequence>
<dbReference type="RefSeq" id="XP_002484625.1">
    <property type="nucleotide sequence ID" value="XM_002484580.1"/>
</dbReference>
<dbReference type="Proteomes" id="UP000001745">
    <property type="component" value="Unassembled WGS sequence"/>
</dbReference>
<dbReference type="OMA" id="GASHAWW"/>
<dbReference type="HOGENOM" id="CLU_891913_0_0_1"/>
<proteinExistence type="predicted"/>
<dbReference type="eggNOG" id="ENOG502TEII">
    <property type="taxonomic scope" value="Eukaryota"/>
</dbReference>
<dbReference type="InParanoid" id="B8MJ83"/>
<dbReference type="EMBL" id="EQ962657">
    <property type="protein sequence ID" value="EED14672.1"/>
    <property type="molecule type" value="Genomic_DNA"/>
</dbReference>
<protein>
    <submittedName>
        <fullName evidence="1">Uncharacterized protein</fullName>
    </submittedName>
</protein>